<accession>A0A0M0BL22</accession>
<organism evidence="1 2">
    <name type="scientific">miscellaneous Crenarchaeota group-15 archaeon DG-45</name>
    <dbReference type="NCBI Taxonomy" id="1685127"/>
    <lineage>
        <taxon>Archaea</taxon>
        <taxon>Candidatus Bathyarchaeota</taxon>
        <taxon>MCG-15</taxon>
    </lineage>
</organism>
<name>A0A0M0BL22_9ARCH</name>
<gene>
    <name evidence="1" type="ORF">AC482_07465</name>
</gene>
<dbReference type="Proteomes" id="UP000037210">
    <property type="component" value="Unassembled WGS sequence"/>
</dbReference>
<evidence type="ECO:0000313" key="1">
    <source>
        <dbReference type="EMBL" id="KON28991.1"/>
    </source>
</evidence>
<comment type="caution">
    <text evidence="1">The sequence shown here is derived from an EMBL/GenBank/DDBJ whole genome shotgun (WGS) entry which is preliminary data.</text>
</comment>
<proteinExistence type="predicted"/>
<protein>
    <recommendedName>
        <fullName evidence="3">L-2-amino-thiazoline-4-carboxylic acid hydrolase</fullName>
    </recommendedName>
</protein>
<sequence>MAMTDPMRAHEEAVRRLGRTPGEQMHVWASSYAFHDFMTWRTLTEELGREEGSRLFTKIWLNIAAWSTETALEELGPEEVDIPTLGEIARRGWETLAAPYAIVENTRDGHVGEVLICPFREFNEGLRRLVGDEAMDEYWRLTAETSDRYFKAMVETADLSAEVEGGMDKFICTGDDVCRVFFRKRRK</sequence>
<dbReference type="EMBL" id="LFWZ01000077">
    <property type="protein sequence ID" value="KON28991.1"/>
    <property type="molecule type" value="Genomic_DNA"/>
</dbReference>
<evidence type="ECO:0000313" key="2">
    <source>
        <dbReference type="Proteomes" id="UP000037210"/>
    </source>
</evidence>
<dbReference type="AlphaFoldDB" id="A0A0M0BL22"/>
<evidence type="ECO:0008006" key="3">
    <source>
        <dbReference type="Google" id="ProtNLM"/>
    </source>
</evidence>
<reference evidence="1 2" key="1">
    <citation type="submission" date="2015-06" db="EMBL/GenBank/DDBJ databases">
        <title>New insights into the roles of widespread benthic archaea in carbon and nitrogen cycling.</title>
        <authorList>
            <person name="Lazar C.S."/>
            <person name="Baker B.J."/>
            <person name="Seitz K.W."/>
            <person name="Hyde A.S."/>
            <person name="Dick G.J."/>
            <person name="Hinrichs K.-U."/>
            <person name="Teske A.P."/>
        </authorList>
    </citation>
    <scope>NUCLEOTIDE SEQUENCE [LARGE SCALE GENOMIC DNA]</scope>
    <source>
        <strain evidence="1">DG-45</strain>
    </source>
</reference>